<gene>
    <name evidence="1" type="ORF">SUGI_1478270</name>
    <name evidence="2" type="ORF">SUGI_1480290</name>
</gene>
<dbReference type="EMBL" id="BSEH01000545">
    <property type="protein sequence ID" value="GLJ58800.1"/>
    <property type="molecule type" value="Genomic_DNA"/>
</dbReference>
<keyword evidence="3" id="KW-1185">Reference proteome</keyword>
<reference evidence="2" key="1">
    <citation type="submission" date="2022-12" db="EMBL/GenBank/DDBJ databases">
        <title>Chromosome-Level Genome Assembly of Japanese Cedar (Cryptomeriajaponica D. Don).</title>
        <authorList>
            <person name="Fujino T."/>
            <person name="Yamaguchi K."/>
            <person name="Yokoyama T."/>
            <person name="Hamanaka T."/>
            <person name="Harazono Y."/>
            <person name="Kamada H."/>
            <person name="Kobayashi W."/>
            <person name="Ujino-Ihara T."/>
            <person name="Uchiyama K."/>
            <person name="Matsumoto A."/>
            <person name="Izuno A."/>
            <person name="Tsumura Y."/>
            <person name="Toyoda A."/>
            <person name="Shigenobu S."/>
            <person name="Moriguchi Y."/>
            <person name="Ueno S."/>
            <person name="Kasahara M."/>
        </authorList>
    </citation>
    <scope>NUCLEOTIDE SEQUENCE</scope>
</reference>
<dbReference type="Proteomes" id="UP001234787">
    <property type="component" value="Unassembled WGS sequence"/>
</dbReference>
<organism evidence="2 3">
    <name type="scientific">Cryptomeria japonica</name>
    <name type="common">Japanese cedar</name>
    <name type="synonym">Cupressus japonica</name>
    <dbReference type="NCBI Taxonomy" id="3369"/>
    <lineage>
        <taxon>Eukaryota</taxon>
        <taxon>Viridiplantae</taxon>
        <taxon>Streptophyta</taxon>
        <taxon>Embryophyta</taxon>
        <taxon>Tracheophyta</taxon>
        <taxon>Spermatophyta</taxon>
        <taxon>Pinopsida</taxon>
        <taxon>Pinidae</taxon>
        <taxon>Conifers II</taxon>
        <taxon>Cupressales</taxon>
        <taxon>Cupressaceae</taxon>
        <taxon>Cryptomeria</taxon>
    </lineage>
</organism>
<name>A0AAD3NV77_CRYJA</name>
<protein>
    <submittedName>
        <fullName evidence="2">Uncharacterized protein</fullName>
    </submittedName>
</protein>
<sequence>MQIISTDLQGRAAKARDELSIFQSRLQLDPESSELASLSNELIQSYASLAANEESIIRQKAIINWLALGDNNMSLFQYIYVRKYRNKISSLYINKVKVNNPDAIKAEVVRYYQDVLGADPIGCYPHDVARGLSFFSQLTNSQKLELEREVTS</sequence>
<evidence type="ECO:0000313" key="1">
    <source>
        <dbReference type="EMBL" id="GLJ58800.1"/>
    </source>
</evidence>
<comment type="caution">
    <text evidence="2">The sequence shown here is derived from an EMBL/GenBank/DDBJ whole genome shotgun (WGS) entry which is preliminary data.</text>
</comment>
<accession>A0AAD3NV77</accession>
<dbReference type="EMBL" id="BSEH01000569">
    <property type="protein sequence ID" value="GLJ58844.1"/>
    <property type="molecule type" value="Genomic_DNA"/>
</dbReference>
<evidence type="ECO:0000313" key="3">
    <source>
        <dbReference type="Proteomes" id="UP001234787"/>
    </source>
</evidence>
<evidence type="ECO:0000313" key="2">
    <source>
        <dbReference type="EMBL" id="GLJ58844.1"/>
    </source>
</evidence>
<dbReference type="AlphaFoldDB" id="A0AAD3NV77"/>
<proteinExistence type="predicted"/>